<dbReference type="PANTHER" id="PTHR11078:SF3">
    <property type="entry name" value="ANTITERMINATION NUSB DOMAIN-CONTAINING PROTEIN"/>
    <property type="match status" value="1"/>
</dbReference>
<evidence type="ECO:0000259" key="7">
    <source>
        <dbReference type="PROSITE" id="PS51462"/>
    </source>
</evidence>
<dbReference type="InterPro" id="IPR006027">
    <property type="entry name" value="NusB_RsmB_TIM44"/>
</dbReference>
<dbReference type="PANTHER" id="PTHR11078">
    <property type="entry name" value="N UTILIZATION SUBSTANCE PROTEIN B-RELATED"/>
    <property type="match status" value="1"/>
</dbReference>
<evidence type="ECO:0000256" key="3">
    <source>
        <dbReference type="ARBA" id="ARBA00022884"/>
    </source>
</evidence>
<dbReference type="NCBIfam" id="TIGR01951">
    <property type="entry name" value="nusB"/>
    <property type="match status" value="1"/>
</dbReference>
<keyword evidence="5 6" id="KW-0804">Transcription</keyword>
<dbReference type="SUPFAM" id="SSF48013">
    <property type="entry name" value="NusB-like"/>
    <property type="match status" value="1"/>
</dbReference>
<evidence type="ECO:0000256" key="5">
    <source>
        <dbReference type="ARBA" id="ARBA00023163"/>
    </source>
</evidence>
<gene>
    <name evidence="6" type="primary">nusB</name>
    <name evidence="8" type="ORF">A2903_02745</name>
</gene>
<dbReference type="Pfam" id="PF01029">
    <property type="entry name" value="NusB"/>
    <property type="match status" value="1"/>
</dbReference>
<dbReference type="GO" id="GO:0003723">
    <property type="term" value="F:RNA binding"/>
    <property type="evidence" value="ECO:0007669"/>
    <property type="project" value="UniProtKB-UniRule"/>
</dbReference>
<keyword evidence="2 6" id="KW-0889">Transcription antitermination</keyword>
<comment type="function">
    <text evidence="6">Involved in transcription antitermination. Required for transcription of ribosomal RNA (rRNA) genes. Binds specifically to the boxA antiterminator sequence of the ribosomal RNA (rrn) operons.</text>
</comment>
<dbReference type="Gene3D" id="1.10.940.10">
    <property type="entry name" value="NusB-like"/>
    <property type="match status" value="1"/>
</dbReference>
<evidence type="ECO:0000256" key="4">
    <source>
        <dbReference type="ARBA" id="ARBA00023015"/>
    </source>
</evidence>
<dbReference type="SUPFAM" id="SSF55811">
    <property type="entry name" value="Nudix"/>
    <property type="match status" value="1"/>
</dbReference>
<dbReference type="Gene3D" id="3.90.79.10">
    <property type="entry name" value="Nucleoside Triphosphate Pyrophosphohydrolase"/>
    <property type="match status" value="1"/>
</dbReference>
<keyword evidence="3 6" id="KW-0694">RNA-binding</keyword>
<keyword evidence="4 6" id="KW-0805">Transcription regulation</keyword>
<dbReference type="PROSITE" id="PS51462">
    <property type="entry name" value="NUDIX"/>
    <property type="match status" value="1"/>
</dbReference>
<dbReference type="InterPro" id="IPR015797">
    <property type="entry name" value="NUDIX_hydrolase-like_dom_sf"/>
</dbReference>
<evidence type="ECO:0000313" key="9">
    <source>
        <dbReference type="Proteomes" id="UP000178184"/>
    </source>
</evidence>
<accession>A0A1F6WN11</accession>
<dbReference type="Pfam" id="PF00293">
    <property type="entry name" value="NUDIX"/>
    <property type="match status" value="1"/>
</dbReference>
<feature type="domain" description="Nudix hydrolase" evidence="7">
    <location>
        <begin position="125"/>
        <end position="300"/>
    </location>
</feature>
<organism evidence="8 9">
    <name type="scientific">Candidatus Nomurabacteria bacterium RIFCSPLOWO2_01_FULL_33_17</name>
    <dbReference type="NCBI Taxonomy" id="1801764"/>
    <lineage>
        <taxon>Bacteria</taxon>
        <taxon>Candidatus Nomuraibacteriota</taxon>
    </lineage>
</organism>
<comment type="similarity">
    <text evidence="1 6">Belongs to the NusB family.</text>
</comment>
<dbReference type="InterPro" id="IPR000086">
    <property type="entry name" value="NUDIX_hydrolase_dom"/>
</dbReference>
<dbReference type="GO" id="GO:0006353">
    <property type="term" value="P:DNA-templated transcription termination"/>
    <property type="evidence" value="ECO:0007669"/>
    <property type="project" value="UniProtKB-UniRule"/>
</dbReference>
<dbReference type="GO" id="GO:0005829">
    <property type="term" value="C:cytosol"/>
    <property type="evidence" value="ECO:0007669"/>
    <property type="project" value="TreeGrafter"/>
</dbReference>
<dbReference type="Proteomes" id="UP000178184">
    <property type="component" value="Unassembled WGS sequence"/>
</dbReference>
<protein>
    <recommendedName>
        <fullName evidence="6">Transcription antitermination protein NusB</fullName>
    </recommendedName>
    <alternativeName>
        <fullName evidence="6">Antitermination factor NusB</fullName>
    </alternativeName>
</protein>
<dbReference type="AlphaFoldDB" id="A0A1F6WN11"/>
<dbReference type="InterPro" id="IPR011605">
    <property type="entry name" value="NusB_fam"/>
</dbReference>
<dbReference type="HAMAP" id="MF_00073">
    <property type="entry name" value="NusB"/>
    <property type="match status" value="1"/>
</dbReference>
<dbReference type="InterPro" id="IPR035926">
    <property type="entry name" value="NusB-like_sf"/>
</dbReference>
<evidence type="ECO:0000313" key="8">
    <source>
        <dbReference type="EMBL" id="OGI83269.1"/>
    </source>
</evidence>
<comment type="caution">
    <text evidence="8">The sequence shown here is derived from an EMBL/GenBank/DDBJ whole genome shotgun (WGS) entry which is preliminary data.</text>
</comment>
<dbReference type="STRING" id="1801764.A2903_02745"/>
<dbReference type="GO" id="GO:0031564">
    <property type="term" value="P:transcription antitermination"/>
    <property type="evidence" value="ECO:0007669"/>
    <property type="project" value="UniProtKB-KW"/>
</dbReference>
<name>A0A1F6WN11_9BACT</name>
<reference evidence="8 9" key="1">
    <citation type="journal article" date="2016" name="Nat. Commun.">
        <title>Thousands of microbial genomes shed light on interconnected biogeochemical processes in an aquifer system.</title>
        <authorList>
            <person name="Anantharaman K."/>
            <person name="Brown C.T."/>
            <person name="Hug L.A."/>
            <person name="Sharon I."/>
            <person name="Castelle C.J."/>
            <person name="Probst A.J."/>
            <person name="Thomas B.C."/>
            <person name="Singh A."/>
            <person name="Wilkins M.J."/>
            <person name="Karaoz U."/>
            <person name="Brodie E.L."/>
            <person name="Williams K.H."/>
            <person name="Hubbard S.S."/>
            <person name="Banfield J.F."/>
        </authorList>
    </citation>
    <scope>NUCLEOTIDE SEQUENCE [LARGE SCALE GENOMIC DNA]</scope>
</reference>
<evidence type="ECO:0000256" key="1">
    <source>
        <dbReference type="ARBA" id="ARBA00005952"/>
    </source>
</evidence>
<sequence length="308" mass="34475">MANRHLSRSIVLQSLFEWDFRGLIIEEVPSIVNRNIVEFAPGHPDADFARTLSKLILSKRSILDDVIVKAAPEWPIEKIGIIDRNILRIGLTELLFGDRDNVPPKVAINESIELAKSFGSDMSPKFVNGVLGAVYKEMGEPGKMDHGKNAHRIQERNKTPIVVDPDTLPIEKKAGAVVYSIYNDMVYFALVHDIFGFWTLSKGGVDDIDDEQQGAIREIKEELGIDITIQQELGRNEYIASHPIKGKVKKQVVYFLGYAEFADLHLEKSGGLDGAQWFPLSNIPSLNLYENIIPLLAQATEIITNTKK</sequence>
<evidence type="ECO:0000256" key="2">
    <source>
        <dbReference type="ARBA" id="ARBA00022814"/>
    </source>
</evidence>
<dbReference type="EMBL" id="MFUO01000031">
    <property type="protein sequence ID" value="OGI83269.1"/>
    <property type="molecule type" value="Genomic_DNA"/>
</dbReference>
<proteinExistence type="inferred from homology"/>
<evidence type="ECO:0000256" key="6">
    <source>
        <dbReference type="HAMAP-Rule" id="MF_00073"/>
    </source>
</evidence>